<evidence type="ECO:0000256" key="4">
    <source>
        <dbReference type="ARBA" id="ARBA00023136"/>
    </source>
</evidence>
<dbReference type="Proteomes" id="UP000001072">
    <property type="component" value="Unassembled WGS sequence"/>
</dbReference>
<dbReference type="InParanoid" id="F4RM88"/>
<feature type="compositionally biased region" description="Polar residues" evidence="5">
    <location>
        <begin position="1"/>
        <end position="10"/>
    </location>
</feature>
<keyword evidence="4 6" id="KW-0472">Membrane</keyword>
<feature type="region of interest" description="Disordered" evidence="5">
    <location>
        <begin position="247"/>
        <end position="266"/>
    </location>
</feature>
<dbReference type="GO" id="GO:0034755">
    <property type="term" value="P:iron ion transmembrane transport"/>
    <property type="evidence" value="ECO:0007669"/>
    <property type="project" value="TreeGrafter"/>
</dbReference>
<feature type="transmembrane region" description="Helical" evidence="6">
    <location>
        <begin position="324"/>
        <end position="350"/>
    </location>
</feature>
<feature type="transmembrane region" description="Helical" evidence="6">
    <location>
        <begin position="442"/>
        <end position="464"/>
    </location>
</feature>
<gene>
    <name evidence="7" type="ORF">MELLADRAFT_86561</name>
</gene>
<feature type="transmembrane region" description="Helical" evidence="6">
    <location>
        <begin position="151"/>
        <end position="171"/>
    </location>
</feature>
<evidence type="ECO:0008006" key="9">
    <source>
        <dbReference type="Google" id="ProtNLM"/>
    </source>
</evidence>
<dbReference type="OrthoDB" id="409173at2759"/>
<dbReference type="VEuPathDB" id="FungiDB:MELLADRAFT_86561"/>
<dbReference type="KEGG" id="mlr:MELLADRAFT_86561"/>
<organism evidence="8">
    <name type="scientific">Melampsora larici-populina (strain 98AG31 / pathotype 3-4-7)</name>
    <name type="common">Poplar leaf rust fungus</name>
    <dbReference type="NCBI Taxonomy" id="747676"/>
    <lineage>
        <taxon>Eukaryota</taxon>
        <taxon>Fungi</taxon>
        <taxon>Dikarya</taxon>
        <taxon>Basidiomycota</taxon>
        <taxon>Pucciniomycotina</taxon>
        <taxon>Pucciniomycetes</taxon>
        <taxon>Pucciniales</taxon>
        <taxon>Melampsoraceae</taxon>
        <taxon>Melampsora</taxon>
    </lineage>
</organism>
<reference evidence="8" key="1">
    <citation type="journal article" date="2011" name="Proc. Natl. Acad. Sci. U.S.A.">
        <title>Obligate biotrophy features unraveled by the genomic analysis of rust fungi.</title>
        <authorList>
            <person name="Duplessis S."/>
            <person name="Cuomo C.A."/>
            <person name="Lin Y.-C."/>
            <person name="Aerts A."/>
            <person name="Tisserant E."/>
            <person name="Veneault-Fourrey C."/>
            <person name="Joly D.L."/>
            <person name="Hacquard S."/>
            <person name="Amselem J."/>
            <person name="Cantarel B.L."/>
            <person name="Chiu R."/>
            <person name="Coutinho P.M."/>
            <person name="Feau N."/>
            <person name="Field M."/>
            <person name="Frey P."/>
            <person name="Gelhaye E."/>
            <person name="Goldberg J."/>
            <person name="Grabherr M.G."/>
            <person name="Kodira C.D."/>
            <person name="Kohler A."/>
            <person name="Kuees U."/>
            <person name="Lindquist E.A."/>
            <person name="Lucas S.M."/>
            <person name="Mago R."/>
            <person name="Mauceli E."/>
            <person name="Morin E."/>
            <person name="Murat C."/>
            <person name="Pangilinan J.L."/>
            <person name="Park R."/>
            <person name="Pearson M."/>
            <person name="Quesneville H."/>
            <person name="Rouhier N."/>
            <person name="Sakthikumar S."/>
            <person name="Salamov A.A."/>
            <person name="Schmutz J."/>
            <person name="Selles B."/>
            <person name="Shapiro H."/>
            <person name="Tanguay P."/>
            <person name="Tuskan G.A."/>
            <person name="Henrissat B."/>
            <person name="Van de Peer Y."/>
            <person name="Rouze P."/>
            <person name="Ellis J.G."/>
            <person name="Dodds P.N."/>
            <person name="Schein J.E."/>
            <person name="Zhong S."/>
            <person name="Hamelin R.C."/>
            <person name="Grigoriev I.V."/>
            <person name="Szabo L.J."/>
            <person name="Martin F."/>
        </authorList>
    </citation>
    <scope>NUCLEOTIDE SEQUENCE [LARGE SCALE GENOMIC DNA]</scope>
    <source>
        <strain evidence="8">98AG31 / pathotype 3-4-7</strain>
    </source>
</reference>
<evidence type="ECO:0000256" key="6">
    <source>
        <dbReference type="SAM" id="Phobius"/>
    </source>
</evidence>
<accession>F4RM88</accession>
<evidence type="ECO:0000256" key="2">
    <source>
        <dbReference type="ARBA" id="ARBA00022692"/>
    </source>
</evidence>
<dbReference type="PRINTS" id="PR00447">
    <property type="entry name" value="NATRESASSCMP"/>
</dbReference>
<dbReference type="GO" id="GO:0005886">
    <property type="term" value="C:plasma membrane"/>
    <property type="evidence" value="ECO:0007669"/>
    <property type="project" value="TreeGrafter"/>
</dbReference>
<dbReference type="GeneID" id="18934225"/>
<keyword evidence="8" id="KW-1185">Reference proteome</keyword>
<dbReference type="GO" id="GO:0005384">
    <property type="term" value="F:manganese ion transmembrane transporter activity"/>
    <property type="evidence" value="ECO:0007669"/>
    <property type="project" value="TreeGrafter"/>
</dbReference>
<evidence type="ECO:0000256" key="3">
    <source>
        <dbReference type="ARBA" id="ARBA00022989"/>
    </source>
</evidence>
<feature type="transmembrane region" description="Helical" evidence="6">
    <location>
        <begin position="183"/>
        <end position="204"/>
    </location>
</feature>
<evidence type="ECO:0000256" key="5">
    <source>
        <dbReference type="SAM" id="MobiDB-lite"/>
    </source>
</evidence>
<dbReference type="eggNOG" id="KOG1291">
    <property type="taxonomic scope" value="Eukaryota"/>
</dbReference>
<dbReference type="GO" id="GO:0030026">
    <property type="term" value="P:intracellular manganese ion homeostasis"/>
    <property type="evidence" value="ECO:0007669"/>
    <property type="project" value="TreeGrafter"/>
</dbReference>
<dbReference type="PANTHER" id="PTHR11706">
    <property type="entry name" value="SOLUTE CARRIER PROTEIN FAMILY 11 MEMBER"/>
    <property type="match status" value="1"/>
</dbReference>
<sequence>MSTDFPTPQFTVEGERPQPPAKAPGILGVLKRHSKFIGPGLIASVTFYDPGNWATDLQAGSKFGNAHLFILLIAIIMAVFLQILACRLGFITGKDFSQNCRAAVDARPNNSMWRWIALYPLWVLLEIAVLFADIGELLGSAIAYNLLVPKLPLWGGVLLTFLDVFLALIFFRKGDGAKKSQQIFEIVMAVVVMSVVIAALILLFKVKPDWTAAIRGFLPSGDIVKGTGATVGPHSILLGASLATMDRDDSEGPATDTNLTSPSDDSLNKYVPEKSGKVQFEDSLPTLNKLESNPIIIDQDAPTPPRRRSIESCKSYLAHATFDIAVSLMTLPLIVNSAILLVASTTFYFVINGGEEEADLESVHILLKQKLGPVLAFVFAFSLLLSGQAASLTITMAGQSLSAGFLGWETNALLRRLVTRTVGIIPSAIVAILLGKEGVNAMLIASQVAISIVLPFSIIPLAYFTGQKATMSITCPDESSPLAPLDPIVRFRSDSLTIEPQKPLQGLSPLQQYYKNNGGRKGDRPVIRHADSSFSGLSKTTSIDTNLRVRSHSFANNTTVKVIAGIVAVLVTLANIYAVVQAAQGKT</sequence>
<evidence type="ECO:0000313" key="7">
    <source>
        <dbReference type="EMBL" id="EGG06507.1"/>
    </source>
</evidence>
<dbReference type="HOGENOM" id="CLU_020088_4_2_1"/>
<keyword evidence="3 6" id="KW-1133">Transmembrane helix</keyword>
<keyword evidence="2 6" id="KW-0812">Transmembrane</keyword>
<feature type="transmembrane region" description="Helical" evidence="6">
    <location>
        <begin position="371"/>
        <end position="397"/>
    </location>
</feature>
<protein>
    <recommendedName>
        <fullName evidence="9">Natural resistance-associated macrophage protein</fullName>
    </recommendedName>
</protein>
<feature type="compositionally biased region" description="Polar residues" evidence="5">
    <location>
        <begin position="255"/>
        <end position="265"/>
    </location>
</feature>
<evidence type="ECO:0000313" key="8">
    <source>
        <dbReference type="Proteomes" id="UP000001072"/>
    </source>
</evidence>
<dbReference type="NCBIfam" id="TIGR01197">
    <property type="entry name" value="nramp"/>
    <property type="match status" value="1"/>
</dbReference>
<dbReference type="STRING" id="747676.F4RM88"/>
<dbReference type="InterPro" id="IPR001046">
    <property type="entry name" value="NRAMP_fam"/>
</dbReference>
<feature type="transmembrane region" description="Helical" evidence="6">
    <location>
        <begin position="112"/>
        <end position="131"/>
    </location>
</feature>
<name>F4RM88_MELLP</name>
<dbReference type="NCBIfam" id="NF037982">
    <property type="entry name" value="Nramp_1"/>
    <property type="match status" value="2"/>
</dbReference>
<feature type="transmembrane region" description="Helical" evidence="6">
    <location>
        <begin position="562"/>
        <end position="580"/>
    </location>
</feature>
<dbReference type="FunCoup" id="F4RM88">
    <property type="interactions" value="146"/>
</dbReference>
<dbReference type="PANTHER" id="PTHR11706:SF101">
    <property type="entry name" value="MANGANESE TRANSPORTER SMF1"/>
    <property type="match status" value="1"/>
</dbReference>
<feature type="transmembrane region" description="Helical" evidence="6">
    <location>
        <begin position="66"/>
        <end position="91"/>
    </location>
</feature>
<feature type="region of interest" description="Disordered" evidence="5">
    <location>
        <begin position="1"/>
        <end position="20"/>
    </location>
</feature>
<dbReference type="RefSeq" id="XP_007410341.1">
    <property type="nucleotide sequence ID" value="XM_007410279.1"/>
</dbReference>
<proteinExistence type="predicted"/>
<dbReference type="GO" id="GO:0015086">
    <property type="term" value="F:cadmium ion transmembrane transporter activity"/>
    <property type="evidence" value="ECO:0007669"/>
    <property type="project" value="TreeGrafter"/>
</dbReference>
<dbReference type="EMBL" id="GL883108">
    <property type="protein sequence ID" value="EGG06507.1"/>
    <property type="molecule type" value="Genomic_DNA"/>
</dbReference>
<comment type="subcellular location">
    <subcellularLocation>
        <location evidence="1">Membrane</location>
        <topology evidence="1">Multi-pass membrane protein</topology>
    </subcellularLocation>
</comment>
<dbReference type="AlphaFoldDB" id="F4RM88"/>
<evidence type="ECO:0000256" key="1">
    <source>
        <dbReference type="ARBA" id="ARBA00004141"/>
    </source>
</evidence>
<dbReference type="Pfam" id="PF01566">
    <property type="entry name" value="Nramp"/>
    <property type="match status" value="2"/>
</dbReference>